<dbReference type="EMBL" id="JADBJN010000001">
    <property type="protein sequence ID" value="KAG5684994.1"/>
    <property type="molecule type" value="Genomic_DNA"/>
</dbReference>
<reference evidence="1" key="1">
    <citation type="submission" date="2021-03" db="EMBL/GenBank/DDBJ databases">
        <title>Chromosome level genome of the anhydrobiotic midge Polypedilum vanderplanki.</title>
        <authorList>
            <person name="Yoshida Y."/>
            <person name="Kikawada T."/>
            <person name="Gusev O."/>
        </authorList>
    </citation>
    <scope>NUCLEOTIDE SEQUENCE</scope>
    <source>
        <strain evidence="1">NIAS01</strain>
        <tissue evidence="1">Whole body or cell culture</tissue>
    </source>
</reference>
<comment type="caution">
    <text evidence="1">The sequence shown here is derived from an EMBL/GenBank/DDBJ whole genome shotgun (WGS) entry which is preliminary data.</text>
</comment>
<protein>
    <submittedName>
        <fullName evidence="1">Uncharacterized protein</fullName>
    </submittedName>
</protein>
<gene>
    <name evidence="1" type="ORF">PVAND_014197</name>
</gene>
<sequence>MSNLYDEIHITKQDEFIKLTTIYPQYIDTRKNFLDILDKAEFNLPRSTPEHVANKVVEGMLMNETKIIVSTTFITQFEIILTLMRFLPDETRKYIYGSLMNLKKFHEVLKNF</sequence>
<evidence type="ECO:0000313" key="2">
    <source>
        <dbReference type="Proteomes" id="UP001107558"/>
    </source>
</evidence>
<dbReference type="OrthoDB" id="6251714at2759"/>
<dbReference type="Proteomes" id="UP001107558">
    <property type="component" value="Chromosome 1"/>
</dbReference>
<dbReference type="AlphaFoldDB" id="A0A9J6CRL7"/>
<accession>A0A9J6CRL7</accession>
<evidence type="ECO:0000313" key="1">
    <source>
        <dbReference type="EMBL" id="KAG5684994.1"/>
    </source>
</evidence>
<organism evidence="1 2">
    <name type="scientific">Polypedilum vanderplanki</name>
    <name type="common">Sleeping chironomid midge</name>
    <dbReference type="NCBI Taxonomy" id="319348"/>
    <lineage>
        <taxon>Eukaryota</taxon>
        <taxon>Metazoa</taxon>
        <taxon>Ecdysozoa</taxon>
        <taxon>Arthropoda</taxon>
        <taxon>Hexapoda</taxon>
        <taxon>Insecta</taxon>
        <taxon>Pterygota</taxon>
        <taxon>Neoptera</taxon>
        <taxon>Endopterygota</taxon>
        <taxon>Diptera</taxon>
        <taxon>Nematocera</taxon>
        <taxon>Chironomoidea</taxon>
        <taxon>Chironomidae</taxon>
        <taxon>Chironominae</taxon>
        <taxon>Polypedilum</taxon>
        <taxon>Polypedilum</taxon>
    </lineage>
</organism>
<proteinExistence type="predicted"/>
<name>A0A9J6CRL7_POLVA</name>
<keyword evidence="2" id="KW-1185">Reference proteome</keyword>